<protein>
    <submittedName>
        <fullName evidence="5">Zn(2)-C6 fungal-type DNA-binding domain protein</fullName>
    </submittedName>
</protein>
<name>A0A0B4G2R6_METAF</name>
<keyword evidence="5" id="KW-0238">DNA-binding</keyword>
<feature type="compositionally biased region" description="Polar residues" evidence="3">
    <location>
        <begin position="260"/>
        <end position="278"/>
    </location>
</feature>
<evidence type="ECO:0000313" key="6">
    <source>
        <dbReference type="Proteomes" id="UP000031186"/>
    </source>
</evidence>
<comment type="caution">
    <text evidence="5">The sequence shown here is derived from an EMBL/GenBank/DDBJ whole genome shotgun (WGS) entry which is preliminary data.</text>
</comment>
<dbReference type="PANTHER" id="PTHR37534:SF4">
    <property type="entry name" value="ZN(II)2CYS6 TRANSCRIPTION FACTOR (EUROFUNG)"/>
    <property type="match status" value="1"/>
</dbReference>
<dbReference type="GO" id="GO:0008270">
    <property type="term" value="F:zinc ion binding"/>
    <property type="evidence" value="ECO:0007669"/>
    <property type="project" value="InterPro"/>
</dbReference>
<evidence type="ECO:0000259" key="4">
    <source>
        <dbReference type="PROSITE" id="PS50048"/>
    </source>
</evidence>
<dbReference type="VEuPathDB" id="FungiDB:MAN_07955"/>
<feature type="region of interest" description="Disordered" evidence="3">
    <location>
        <begin position="104"/>
        <end position="124"/>
    </location>
</feature>
<dbReference type="GO" id="GO:0045944">
    <property type="term" value="P:positive regulation of transcription by RNA polymerase II"/>
    <property type="evidence" value="ECO:0007669"/>
    <property type="project" value="TreeGrafter"/>
</dbReference>
<proteinExistence type="predicted"/>
<organism evidence="5 6">
    <name type="scientific">Metarhizium anisopliae (strain ARSEF 549)</name>
    <dbReference type="NCBI Taxonomy" id="3151832"/>
    <lineage>
        <taxon>Eukaryota</taxon>
        <taxon>Fungi</taxon>
        <taxon>Dikarya</taxon>
        <taxon>Ascomycota</taxon>
        <taxon>Pezizomycotina</taxon>
        <taxon>Sordariomycetes</taxon>
        <taxon>Hypocreomycetidae</taxon>
        <taxon>Hypocreales</taxon>
        <taxon>Clavicipitaceae</taxon>
        <taxon>Metarhizium</taxon>
    </lineage>
</organism>
<dbReference type="OrthoDB" id="415590at2759"/>
<dbReference type="HOGENOM" id="CLU_008719_5_1_1"/>
<feature type="domain" description="Zn(2)-C6 fungal-type" evidence="4">
    <location>
        <begin position="25"/>
        <end position="55"/>
    </location>
</feature>
<evidence type="ECO:0000256" key="1">
    <source>
        <dbReference type="ARBA" id="ARBA00004123"/>
    </source>
</evidence>
<dbReference type="GO" id="GO:0005634">
    <property type="term" value="C:nucleus"/>
    <property type="evidence" value="ECO:0007669"/>
    <property type="project" value="UniProtKB-SubCell"/>
</dbReference>
<comment type="subcellular location">
    <subcellularLocation>
        <location evidence="1">Nucleus</location>
    </subcellularLocation>
</comment>
<dbReference type="PROSITE" id="PS00463">
    <property type="entry name" value="ZN2_CY6_FUNGAL_1"/>
    <property type="match status" value="1"/>
</dbReference>
<dbReference type="Proteomes" id="UP000031186">
    <property type="component" value="Unassembled WGS sequence"/>
</dbReference>
<evidence type="ECO:0000313" key="5">
    <source>
        <dbReference type="EMBL" id="KID62739.1"/>
    </source>
</evidence>
<dbReference type="InterPro" id="IPR001138">
    <property type="entry name" value="Zn2Cys6_DnaBD"/>
</dbReference>
<gene>
    <name evidence="5" type="ORF">MAN_07955</name>
</gene>
<dbReference type="CDD" id="cd12148">
    <property type="entry name" value="fungal_TF_MHR"/>
    <property type="match status" value="1"/>
</dbReference>
<dbReference type="GO" id="GO:0000981">
    <property type="term" value="F:DNA-binding transcription factor activity, RNA polymerase II-specific"/>
    <property type="evidence" value="ECO:0007669"/>
    <property type="project" value="InterPro"/>
</dbReference>
<feature type="non-terminal residue" evidence="5">
    <location>
        <position position="1"/>
    </location>
</feature>
<dbReference type="InterPro" id="IPR036864">
    <property type="entry name" value="Zn2-C6_fun-type_DNA-bd_sf"/>
</dbReference>
<keyword evidence="2" id="KW-0539">Nucleus</keyword>
<dbReference type="AlphaFoldDB" id="A0A0B4G2R6"/>
<sequence>MTASADQDNAQQGLAHHKSLRTRTGCLNCRQRKRKCDEQRPSCGGCRKKKHPCSWGLKLSFRHENAQHLAGNHPSMRRFSRHRPKQYEIVDVTSEVMRDYSLPPPSQRNGVHDEHGAHSSAGRVARENRLFTGYSGGVQQTEIPAPKEASRVDSCAAVGASSTDPETPPMNGIVSPVNRRQTEISVADLSDASQRGQSTEPTHQSVHVRLDPTSVRSVADCDDLDHNQPFAPSGTYFEDGVFLPGSAYHESHSILRQQLIQESRPNVSTRPATPSTKVSRQDNDLCQDCNHDKPLGSVPDNLTAISKTTQFIVSAEEECGLWRNWFANVAPWLDIFDMERHFQHTLPALAPSNDHLRCAILALSARQQELKRPANPTHRSLALYQEAVRLLLPELASRSTAAVASCVILSVLETLSCPPESWHRHLDGCASFMGAVGINGFVGGVNQALFWCLARTDVCGALLSALTLAVSTWSKANTDDDDDVRLYQPTNCTAWANYAVHLTARVLNLLSSQTTNRRDLTFRTRWLRLWKHLCDWQERRPPPFLPVMSMPSTATNTPFPTVIFSNPAATSATQLYHTASVLMLQHQPTEATLPKARTALWHARQICAVSISNEHHGAWMNAVQPLWVAGRCIRHPAEHKAILDVLQRIEEETGCETKSRQEDLRSFWRGVED</sequence>
<dbReference type="SMART" id="SM00066">
    <property type="entry name" value="GAL4"/>
    <property type="match status" value="1"/>
</dbReference>
<evidence type="ECO:0000256" key="3">
    <source>
        <dbReference type="SAM" id="MobiDB-lite"/>
    </source>
</evidence>
<dbReference type="PROSITE" id="PS50048">
    <property type="entry name" value="ZN2_CY6_FUNGAL_2"/>
    <property type="match status" value="1"/>
</dbReference>
<keyword evidence="6" id="KW-1185">Reference proteome</keyword>
<dbReference type="SUPFAM" id="SSF57701">
    <property type="entry name" value="Zn2/Cys6 DNA-binding domain"/>
    <property type="match status" value="1"/>
</dbReference>
<evidence type="ECO:0000256" key="2">
    <source>
        <dbReference type="ARBA" id="ARBA00023242"/>
    </source>
</evidence>
<dbReference type="CDD" id="cd00067">
    <property type="entry name" value="GAL4"/>
    <property type="match status" value="1"/>
</dbReference>
<dbReference type="Pfam" id="PF11951">
    <property type="entry name" value="Fungal_trans_2"/>
    <property type="match status" value="1"/>
</dbReference>
<dbReference type="Gene3D" id="4.10.240.10">
    <property type="entry name" value="Zn(2)-C6 fungal-type DNA-binding domain"/>
    <property type="match status" value="1"/>
</dbReference>
<feature type="region of interest" description="Disordered" evidence="3">
    <location>
        <begin position="260"/>
        <end position="284"/>
    </location>
</feature>
<dbReference type="EMBL" id="AZNF01000011">
    <property type="protein sequence ID" value="KID62739.1"/>
    <property type="molecule type" value="Genomic_DNA"/>
</dbReference>
<dbReference type="Pfam" id="PF00172">
    <property type="entry name" value="Zn_clus"/>
    <property type="match status" value="1"/>
</dbReference>
<dbReference type="PANTHER" id="PTHR37534">
    <property type="entry name" value="TRANSCRIPTIONAL ACTIVATOR PROTEIN UGA3"/>
    <property type="match status" value="1"/>
</dbReference>
<dbReference type="InterPro" id="IPR021858">
    <property type="entry name" value="Fun_TF"/>
</dbReference>
<reference evidence="5 6" key="1">
    <citation type="journal article" date="2014" name="Proc. Natl. Acad. Sci. U.S.A.">
        <title>Trajectory and genomic determinants of fungal-pathogen speciation and host adaptation.</title>
        <authorList>
            <person name="Hu X."/>
            <person name="Xiao G."/>
            <person name="Zheng P."/>
            <person name="Shang Y."/>
            <person name="Su Y."/>
            <person name="Zhang X."/>
            <person name="Liu X."/>
            <person name="Zhan S."/>
            <person name="St Leger R.J."/>
            <person name="Wang C."/>
        </authorList>
    </citation>
    <scope>NUCLEOTIDE SEQUENCE [LARGE SCALE GENOMIC DNA]</scope>
    <source>
        <strain evidence="5 6">ARSEF 549</strain>
    </source>
</reference>
<accession>A0A0B4G2R6</accession>
<dbReference type="GO" id="GO:0000976">
    <property type="term" value="F:transcription cis-regulatory region binding"/>
    <property type="evidence" value="ECO:0007669"/>
    <property type="project" value="TreeGrafter"/>
</dbReference>